<evidence type="ECO:0000313" key="3">
    <source>
        <dbReference type="EMBL" id="CUG88020.1"/>
    </source>
</evidence>
<accession>A0A0S4J9R4</accession>
<sequence>MSDDVDRLLRDYLVMMDQKDKHEFKLAERTAELEGILHACRSKLLQQDALITAREEERAGLVAELDERKQHIAAMDNELTSLRTFNRSVRKLLVMDDSNKFSLGEVLHVLCARLEDYGVVARGYQLQRQQHAEIRTAWEHSITSLETLHRNTMEDALEASHISAADMLNNALHVVGVAHQERDMARVATTEAIEQAAYDAKLAKEAITAEMAHLRTHVEQLVGEVTAVRRERDGAVSLLAIQADVCRVLEDQRELLMSSLYKRTVAALVGKTASAHRRSQEGDVTSTGSDGMLGMRGELLLAAQEVLNDVGVQNSQLLATVQTLQVVNEDLRQQMSASARALKLEQKKFAQEKRTAEEAHVSRTEAACQQIVDLRQQLSDTIARERTGHVRLREAHDERATLENECRALQDALEDAAQARKTHEHDLKHKSREVQRLNTLLSELQESSAQLRDVLMSTDVTTARHEAHAVELGQEIKTWQSTAAEQRKHVAELQAMVAERTTHARLLSEEVSELRTKLTSEASLRVAHDVSMLQEHQQSLNDARELRNDLTSARLDRDAARVELGISTSQLRDAKEKSVEQDLQLGTLRQEVADSRVREHAWSQEREELLRRAVVAESLHDALKQQLEQQVPSKRQHEQHNATNEQQQRRFERESSHRCGRPPPPPRAPHSSSSDVATRRYYDDRHDAMRERLSPPLNHRHKHSDVNNMLPPVSHHKFTSTAMGKENSASSHSSSSGDKTDVSGWTTSSDRLARYGPTPSRPRDDDDGGSSATSEHSHYDDDDQSEIYEDDDSGSSASSETIEYQPPSNKQLNQQRRSHRIDDGSTAADLIHMIQTSMVNRSSPSPSSHRHRAVMSTEGQTELVTQLRHQLAHAEAARDFSIQESAKLREQRHHLQLLSAAEAVGSR</sequence>
<protein>
    <submittedName>
        <fullName evidence="3">Uncharacterized protein</fullName>
    </submittedName>
</protein>
<dbReference type="EMBL" id="CYKH01001609">
    <property type="protein sequence ID" value="CUG88020.1"/>
    <property type="molecule type" value="Genomic_DNA"/>
</dbReference>
<name>A0A0S4J9R4_BODSA</name>
<feature type="coiled-coil region" evidence="1">
    <location>
        <begin position="392"/>
        <end position="454"/>
    </location>
</feature>
<feature type="region of interest" description="Disordered" evidence="2">
    <location>
        <begin position="692"/>
        <end position="821"/>
    </location>
</feature>
<evidence type="ECO:0000313" key="4">
    <source>
        <dbReference type="Proteomes" id="UP000051952"/>
    </source>
</evidence>
<keyword evidence="4" id="KW-1185">Reference proteome</keyword>
<feature type="region of interest" description="Disordered" evidence="2">
    <location>
        <begin position="627"/>
        <end position="677"/>
    </location>
</feature>
<feature type="compositionally biased region" description="Acidic residues" evidence="2">
    <location>
        <begin position="780"/>
        <end position="793"/>
    </location>
</feature>
<evidence type="ECO:0000256" key="1">
    <source>
        <dbReference type="SAM" id="Coils"/>
    </source>
</evidence>
<evidence type="ECO:0000256" key="2">
    <source>
        <dbReference type="SAM" id="MobiDB-lite"/>
    </source>
</evidence>
<dbReference type="Proteomes" id="UP000051952">
    <property type="component" value="Unassembled WGS sequence"/>
</dbReference>
<proteinExistence type="predicted"/>
<reference evidence="4" key="1">
    <citation type="submission" date="2015-09" db="EMBL/GenBank/DDBJ databases">
        <authorList>
            <consortium name="Pathogen Informatics"/>
        </authorList>
    </citation>
    <scope>NUCLEOTIDE SEQUENCE [LARGE SCALE GENOMIC DNA]</scope>
    <source>
        <strain evidence="4">Lake Konstanz</strain>
    </source>
</reference>
<dbReference type="AlphaFoldDB" id="A0A0S4J9R4"/>
<feature type="compositionally biased region" description="Polar residues" evidence="2">
    <location>
        <begin position="800"/>
        <end position="815"/>
    </location>
</feature>
<feature type="coiled-coil region" evidence="1">
    <location>
        <begin position="533"/>
        <end position="563"/>
    </location>
</feature>
<feature type="compositionally biased region" description="Basic and acidic residues" evidence="2">
    <location>
        <begin position="647"/>
        <end position="657"/>
    </location>
</feature>
<keyword evidence="1" id="KW-0175">Coiled coil</keyword>
<gene>
    <name evidence="3" type="ORF">BSAL_01485</name>
</gene>
<organism evidence="3 4">
    <name type="scientific">Bodo saltans</name>
    <name type="common">Flagellated protozoan</name>
    <dbReference type="NCBI Taxonomy" id="75058"/>
    <lineage>
        <taxon>Eukaryota</taxon>
        <taxon>Discoba</taxon>
        <taxon>Euglenozoa</taxon>
        <taxon>Kinetoplastea</taxon>
        <taxon>Metakinetoplastina</taxon>
        <taxon>Eubodonida</taxon>
        <taxon>Bodonidae</taxon>
        <taxon>Bodo</taxon>
    </lineage>
</organism>
<feature type="coiled-coil region" evidence="1">
    <location>
        <begin position="314"/>
        <end position="359"/>
    </location>
</feature>
<dbReference type="VEuPathDB" id="TriTrypDB:BSAL_01485"/>